<dbReference type="InterPro" id="IPR013809">
    <property type="entry name" value="ENTH"/>
</dbReference>
<gene>
    <name evidence="7" type="ORF">M0812_05879</name>
</gene>
<feature type="compositionally biased region" description="Polar residues" evidence="5">
    <location>
        <begin position="573"/>
        <end position="586"/>
    </location>
</feature>
<feature type="domain" description="ENTH" evidence="6">
    <location>
        <begin position="12"/>
        <end position="146"/>
    </location>
</feature>
<evidence type="ECO:0000313" key="7">
    <source>
        <dbReference type="EMBL" id="KAJ3449720.1"/>
    </source>
</evidence>
<dbReference type="GO" id="GO:0000149">
    <property type="term" value="F:SNARE binding"/>
    <property type="evidence" value="ECO:0007669"/>
    <property type="project" value="TreeGrafter"/>
</dbReference>
<dbReference type="GO" id="GO:0030136">
    <property type="term" value="C:clathrin-coated vesicle"/>
    <property type="evidence" value="ECO:0007669"/>
    <property type="project" value="InterPro"/>
</dbReference>
<feature type="region of interest" description="Disordered" evidence="5">
    <location>
        <begin position="259"/>
        <end position="282"/>
    </location>
</feature>
<evidence type="ECO:0000313" key="8">
    <source>
        <dbReference type="Proteomes" id="UP001146793"/>
    </source>
</evidence>
<accession>A0AAV8A7U5</accession>
<dbReference type="GO" id="GO:0005545">
    <property type="term" value="F:1-phosphatidylinositol binding"/>
    <property type="evidence" value="ECO:0007669"/>
    <property type="project" value="InterPro"/>
</dbReference>
<feature type="compositionally biased region" description="Basic and acidic residues" evidence="5">
    <location>
        <begin position="338"/>
        <end position="349"/>
    </location>
</feature>
<dbReference type="CDD" id="cd03564">
    <property type="entry name" value="ANTH_N"/>
    <property type="match status" value="1"/>
</dbReference>
<feature type="compositionally biased region" description="Basic and acidic residues" evidence="5">
    <location>
        <begin position="311"/>
        <end position="325"/>
    </location>
</feature>
<dbReference type="EMBL" id="JANTQA010000012">
    <property type="protein sequence ID" value="KAJ3449720.1"/>
    <property type="molecule type" value="Genomic_DNA"/>
</dbReference>
<dbReference type="GO" id="GO:0072583">
    <property type="term" value="P:clathrin-dependent endocytosis"/>
    <property type="evidence" value="ECO:0007669"/>
    <property type="project" value="InterPro"/>
</dbReference>
<dbReference type="SMART" id="SM00273">
    <property type="entry name" value="ENTH"/>
    <property type="match status" value="1"/>
</dbReference>
<dbReference type="GO" id="GO:0032050">
    <property type="term" value="F:clathrin heavy chain binding"/>
    <property type="evidence" value="ECO:0007669"/>
    <property type="project" value="TreeGrafter"/>
</dbReference>
<evidence type="ECO:0000256" key="3">
    <source>
        <dbReference type="ARBA" id="ARBA00023136"/>
    </source>
</evidence>
<feature type="compositionally biased region" description="Low complexity" evidence="5">
    <location>
        <begin position="597"/>
        <end position="609"/>
    </location>
</feature>
<keyword evidence="4" id="KW-0168">Coated pit</keyword>
<evidence type="ECO:0000259" key="6">
    <source>
        <dbReference type="PROSITE" id="PS50942"/>
    </source>
</evidence>
<dbReference type="Gene3D" id="1.20.58.150">
    <property type="entry name" value="ANTH domain"/>
    <property type="match status" value="1"/>
</dbReference>
<comment type="caution">
    <text evidence="7">The sequence shown here is derived from an EMBL/GenBank/DDBJ whole genome shotgun (WGS) entry which is preliminary data.</text>
</comment>
<keyword evidence="3" id="KW-0472">Membrane</keyword>
<feature type="region of interest" description="Disordered" evidence="5">
    <location>
        <begin position="303"/>
        <end position="365"/>
    </location>
</feature>
<dbReference type="GO" id="GO:0005546">
    <property type="term" value="F:phosphatidylinositol-4,5-bisphosphate binding"/>
    <property type="evidence" value="ECO:0007669"/>
    <property type="project" value="TreeGrafter"/>
</dbReference>
<dbReference type="AlphaFoldDB" id="A0AAV8A7U5"/>
<evidence type="ECO:0000256" key="1">
    <source>
        <dbReference type="ARBA" id="ARBA00004600"/>
    </source>
</evidence>
<evidence type="ECO:0000256" key="4">
    <source>
        <dbReference type="ARBA" id="ARBA00023176"/>
    </source>
</evidence>
<feature type="compositionally biased region" description="Low complexity" evidence="5">
    <location>
        <begin position="554"/>
        <end position="572"/>
    </location>
</feature>
<dbReference type="PROSITE" id="PS50942">
    <property type="entry name" value="ENTH"/>
    <property type="match status" value="1"/>
</dbReference>
<feature type="compositionally biased region" description="Acidic residues" evidence="5">
    <location>
        <begin position="262"/>
        <end position="278"/>
    </location>
</feature>
<dbReference type="PANTHER" id="PTHR22951:SF5">
    <property type="entry name" value="PHOSPHATIDYLINOSITOL-BINDING CLATHRIN ASSEMBLY PROTEIN LAP"/>
    <property type="match status" value="1"/>
</dbReference>
<dbReference type="InterPro" id="IPR048050">
    <property type="entry name" value="ANTH_N_plant"/>
</dbReference>
<feature type="compositionally biased region" description="Acidic residues" evidence="5">
    <location>
        <begin position="326"/>
        <end position="337"/>
    </location>
</feature>
<dbReference type="Proteomes" id="UP001146793">
    <property type="component" value="Unassembled WGS sequence"/>
</dbReference>
<dbReference type="GO" id="GO:0006900">
    <property type="term" value="P:vesicle budding from membrane"/>
    <property type="evidence" value="ECO:0007669"/>
    <property type="project" value="TreeGrafter"/>
</dbReference>
<dbReference type="Gene3D" id="1.25.40.90">
    <property type="match status" value="1"/>
</dbReference>
<proteinExistence type="predicted"/>
<dbReference type="GO" id="GO:0005905">
    <property type="term" value="C:clathrin-coated pit"/>
    <property type="evidence" value="ECO:0007669"/>
    <property type="project" value="UniProtKB-SubCell"/>
</dbReference>
<dbReference type="GO" id="GO:0048268">
    <property type="term" value="P:clathrin coat assembly"/>
    <property type="evidence" value="ECO:0007669"/>
    <property type="project" value="InterPro"/>
</dbReference>
<dbReference type="PANTHER" id="PTHR22951">
    <property type="entry name" value="CLATHRIN ASSEMBLY PROTEIN"/>
    <property type="match status" value="1"/>
</dbReference>
<feature type="compositionally biased region" description="Polar residues" evidence="5">
    <location>
        <begin position="353"/>
        <end position="362"/>
    </location>
</feature>
<dbReference type="InterPro" id="IPR045192">
    <property type="entry name" value="AP180-like"/>
</dbReference>
<feature type="region of interest" description="Disordered" evidence="5">
    <location>
        <begin position="423"/>
        <end position="482"/>
    </location>
</feature>
<keyword evidence="2" id="KW-0254">Endocytosis</keyword>
<reference evidence="7" key="1">
    <citation type="submission" date="2022-08" db="EMBL/GenBank/DDBJ databases">
        <title>Novel sulphate-reducing endosymbionts in the free-living metamonad Anaeramoeba.</title>
        <authorList>
            <person name="Jerlstrom-Hultqvist J."/>
            <person name="Cepicka I."/>
            <person name="Gallot-Lavallee L."/>
            <person name="Salas-Leiva D."/>
            <person name="Curtis B.A."/>
            <person name="Zahonova K."/>
            <person name="Pipaliya S."/>
            <person name="Dacks J."/>
            <person name="Roger A.J."/>
        </authorList>
    </citation>
    <scope>NUCLEOTIDE SEQUENCE</scope>
    <source>
        <strain evidence="7">Busselton2</strain>
    </source>
</reference>
<dbReference type="SUPFAM" id="SSF48464">
    <property type="entry name" value="ENTH/VHS domain"/>
    <property type="match status" value="1"/>
</dbReference>
<dbReference type="InterPro" id="IPR008942">
    <property type="entry name" value="ENTH_VHS"/>
</dbReference>
<dbReference type="InterPro" id="IPR011417">
    <property type="entry name" value="ANTH_dom"/>
</dbReference>
<comment type="subcellular location">
    <subcellularLocation>
        <location evidence="1">Membrane</location>
        <location evidence="1">Clathrin-coated pit</location>
    </subcellularLocation>
</comment>
<dbReference type="SUPFAM" id="SSF89009">
    <property type="entry name" value="GAT-like domain"/>
    <property type="match status" value="1"/>
</dbReference>
<protein>
    <submittedName>
        <fullName evidence="7">Clathrin assembly protein</fullName>
    </submittedName>
</protein>
<organism evidence="7 8">
    <name type="scientific">Anaeramoeba flamelloides</name>
    <dbReference type="NCBI Taxonomy" id="1746091"/>
    <lineage>
        <taxon>Eukaryota</taxon>
        <taxon>Metamonada</taxon>
        <taxon>Anaeramoebidae</taxon>
        <taxon>Anaeramoeba</taxon>
    </lineage>
</organism>
<evidence type="ECO:0000256" key="5">
    <source>
        <dbReference type="SAM" id="MobiDB-lite"/>
    </source>
</evidence>
<dbReference type="Pfam" id="PF07651">
    <property type="entry name" value="ANTH"/>
    <property type="match status" value="1"/>
</dbReference>
<feature type="region of interest" description="Disordered" evidence="5">
    <location>
        <begin position="554"/>
        <end position="590"/>
    </location>
</feature>
<feature type="region of interest" description="Disordered" evidence="5">
    <location>
        <begin position="597"/>
        <end position="616"/>
    </location>
</feature>
<dbReference type="InterPro" id="IPR014712">
    <property type="entry name" value="ANTH_dom_sf"/>
</dbReference>
<name>A0AAV8A7U5_9EUKA</name>
<sequence length="648" mass="75116">MSLKKWVKNKSSVVSANSEIEIRVVKATNHDFVIPKKKHVDYLKKQTHVYGAINGQMARIIAQRLQKKSYMLVFKSLLLLHNLMNQGHKNFITTFASKQSNSSFFGLSHFKDLSTPKAFEYNEFIRQYSAYLEEKLVVFKAIRFSINHDIGESKTTKYQSSDIPKIIKELPSFQEMLNLIFKCEFGSMYNDPLFNEAYYLLNQDVKNLYKIINDASVKIIDSFFKLQKSSAESCLKIYKTYHHQSSQINKWLKSRKSKFDYPDEDEDSDEDEDGDSDEIEKGNSKKKIEKLIVKMEKYVENVGENGGISDKSNESSGRSEEKSREDSEEESDSESEDIPIKKLESKEKIVVSQKPNNENSQPQKKEINLFGSDQLFETTNINKNTTTNNNNPLFDPFTNNSKTNNQCNKNNNNDFLTNINFYNENNNTTTNNNKNNSSRSNNNNNDNNNFLTNLNFNNSNTNNNNNNKKNFKNNNNNNFLTSTNFNNNNNNNFNNNNFNNIDFNNNNFNNNFNSNNTFNNNNRNNNISNKFKNIVGQNFNRNNTNSQVNWNWGSSTNNNNNRNFNNVNKKTNPFGSFNNNQQTVKTNNSNYNNINNNNNQSNQMNSKQNPFLSNNQSKVNNFRNIVTKIGQKKKHNDQFSNLVDFTNF</sequence>
<evidence type="ECO:0000256" key="2">
    <source>
        <dbReference type="ARBA" id="ARBA00022583"/>
    </source>
</evidence>